<name>A0A1V0TKP6_9ACTN</name>
<evidence type="ECO:0008006" key="3">
    <source>
        <dbReference type="Google" id="ProtNLM"/>
    </source>
</evidence>
<dbReference type="Proteomes" id="UP000192726">
    <property type="component" value="Chromosome"/>
</dbReference>
<sequence>MVLGLDEHWRERLARGQRSGGFRVLGRHVALPISEDGRQIEARISFIVPGRLSPSIYREQGLDLGPLIWVDARGDRLRESEVSAFARSEGQRLARLLIAHTSPAAERLGKPEFFVFPEIWRAGHGPNVPGHVLGAERLGRPAEAGLDRGLSEDFLRQVTDGGAPVADIRSTARTLAGSRLPTQAFFRFRDALVRRVDAGHLPYAGMIPDVRKLATAAGLDAGEETAELLRRTLPFAVYALSYGPYTQGVPDGFWKDCLKGKALELLAQHAPAVAQVLAAHTMLYGDRDVWWQILERTGTLSALTETENPILPVGMPARWLSACLQHWSNAFPTELPELIHRMAARLVADAVPVEPGTSSGKWSTMSLDVIDHLLSLHIPVADPSPRLGERSYDRLVVGGRDLSAFFADPRFHREFRAWLADRLSTSHGLMDSREGRGSLPDVLDHPRGLAVLAEWFMARATEAESGTLQRLSELLGRLRPVRAAAARPLCIGAARRIALIDTAGKLADALRGRMPEGGAALDTAAVATLLDGTDPSHTDADTRRRIAEALPELPAAALDGAVRDVLLASSCRLAQRKLAEIAGAEPSPPEAPKPVVVGPFTRLAAQLTALVDRKPWGGDWGRPTATLSGFLYGLPQQVQHPHRLPGLLLHAAAPGIDSRRHTILADAVHDYAAGPYTDPTGRWRITYATLPHETPNPWLTGGFAVRTESSVAVFLETPYRGASRPVLEYAPDGRFPVDGPMAAGGAEHRAERFPPPLRDHAWLERFVALLRERGAPPARPELAVAFAERTGLTRCEAAKLLTGRPVTDLSYGSVGGWPRYWKSFDEGELAAWDLGKGSVVGDDLLAGLSEKHRTTLFERLLPDDPERLWTHGPDVERGALWWEGTFGRLPHVPEDLLYRADEEFIAPDTTVAPVRQERPGATKHPYRPRVGPAVLARTVARGTDLLTDDLSGLLAAPVPTAAARMAAWLAYRTPAGHPLRPAIGAACARMHAAVCEGESRKVPVEVFAVPRSYSLELINLKGLEGVSVEADPLGHSLDRVHVRPGALLTAEGRYGPASGVLDALDDYLDLPERARWYPGPGGLPAVVDLRMLLAGGFAALAEHLAADAARTAGWEQDPRRSVPDLVAEAAGELQLSEDAAALYLMLAALPDPTDKNVREWTGWKPPRLKALQDALPGAAGLVVRAKRARAGRSLFLPGAWVALKKPRLPLEAIKLPLLPAAAEGRSAAHAAVVPHVPVPQLFTQAWQRFRPGAH</sequence>
<dbReference type="KEGG" id="sgv:B1H19_04360"/>
<evidence type="ECO:0000313" key="1">
    <source>
        <dbReference type="EMBL" id="ARF53504.1"/>
    </source>
</evidence>
<dbReference type="AlphaFoldDB" id="A0A1V0TKP6"/>
<keyword evidence="2" id="KW-1185">Reference proteome</keyword>
<reference evidence="1 2" key="1">
    <citation type="submission" date="2017-04" db="EMBL/GenBank/DDBJ databases">
        <title>Complete Genome Sequence of Streptomyces gilvosporeus F607, a Capable Producer of Natamycin.</title>
        <authorList>
            <person name="Zong G."/>
            <person name="Zhong C."/>
            <person name="Fu J."/>
            <person name="Qin R."/>
            <person name="Cao G."/>
        </authorList>
    </citation>
    <scope>NUCLEOTIDE SEQUENCE [LARGE SCALE GENOMIC DNA]</scope>
    <source>
        <strain evidence="1 2">F607</strain>
    </source>
</reference>
<protein>
    <recommendedName>
        <fullName evidence="3">DNA-binding protein</fullName>
    </recommendedName>
</protein>
<evidence type="ECO:0000313" key="2">
    <source>
        <dbReference type="Proteomes" id="UP000192726"/>
    </source>
</evidence>
<proteinExistence type="predicted"/>
<dbReference type="OrthoDB" id="218750at2"/>
<gene>
    <name evidence="1" type="ORF">B1H19_04360</name>
</gene>
<organism evidence="1 2">
    <name type="scientific">Streptomyces gilvosporeus</name>
    <dbReference type="NCBI Taxonomy" id="553510"/>
    <lineage>
        <taxon>Bacteria</taxon>
        <taxon>Bacillati</taxon>
        <taxon>Actinomycetota</taxon>
        <taxon>Actinomycetes</taxon>
        <taxon>Kitasatosporales</taxon>
        <taxon>Streptomycetaceae</taxon>
        <taxon>Streptomyces</taxon>
    </lineage>
</organism>
<dbReference type="RefSeq" id="WP_083103168.1">
    <property type="nucleotide sequence ID" value="NZ_CP020569.1"/>
</dbReference>
<dbReference type="EMBL" id="CP020569">
    <property type="protein sequence ID" value="ARF53504.1"/>
    <property type="molecule type" value="Genomic_DNA"/>
</dbReference>
<accession>A0A1V0TKP6</accession>